<keyword evidence="5" id="KW-1185">Reference proteome</keyword>
<dbReference type="PROSITE" id="PS50082">
    <property type="entry name" value="WD_REPEATS_2"/>
    <property type="match status" value="1"/>
</dbReference>
<gene>
    <name evidence="4" type="ORF">LtaPh_0609600</name>
</gene>
<dbReference type="AlphaFoldDB" id="A0A640K8R5"/>
<dbReference type="SUPFAM" id="SSF50978">
    <property type="entry name" value="WD40 repeat-like"/>
    <property type="match status" value="1"/>
</dbReference>
<reference evidence="4" key="1">
    <citation type="submission" date="2019-11" db="EMBL/GenBank/DDBJ databases">
        <title>Leishmania tarentolae CDS.</title>
        <authorList>
            <person name="Goto Y."/>
            <person name="Yamagishi J."/>
        </authorList>
    </citation>
    <scope>NUCLEOTIDE SEQUENCE [LARGE SCALE GENOMIC DNA]</scope>
    <source>
        <strain evidence="4">Parrot Tar II</strain>
    </source>
</reference>
<dbReference type="InterPro" id="IPR001680">
    <property type="entry name" value="WD40_rpt"/>
</dbReference>
<evidence type="ECO:0000256" key="2">
    <source>
        <dbReference type="SAM" id="Coils"/>
    </source>
</evidence>
<protein>
    <recommendedName>
        <fullName evidence="6">Guanine nucleotide-binding protein subunit beta-like protein</fullName>
    </recommendedName>
</protein>
<feature type="repeat" description="WD" evidence="1">
    <location>
        <begin position="392"/>
        <end position="421"/>
    </location>
</feature>
<dbReference type="SMART" id="SM00320">
    <property type="entry name" value="WD40"/>
    <property type="match status" value="2"/>
</dbReference>
<feature type="region of interest" description="Disordered" evidence="3">
    <location>
        <begin position="206"/>
        <end position="234"/>
    </location>
</feature>
<feature type="coiled-coil region" evidence="2">
    <location>
        <begin position="880"/>
        <end position="948"/>
    </location>
</feature>
<feature type="compositionally biased region" description="Low complexity" evidence="3">
    <location>
        <begin position="1"/>
        <end position="41"/>
    </location>
</feature>
<evidence type="ECO:0000256" key="3">
    <source>
        <dbReference type="SAM" id="MobiDB-lite"/>
    </source>
</evidence>
<feature type="region of interest" description="Disordered" evidence="3">
    <location>
        <begin position="993"/>
        <end position="1012"/>
    </location>
</feature>
<evidence type="ECO:0008006" key="6">
    <source>
        <dbReference type="Google" id="ProtNLM"/>
    </source>
</evidence>
<dbReference type="InterPro" id="IPR015943">
    <property type="entry name" value="WD40/YVTN_repeat-like_dom_sf"/>
</dbReference>
<dbReference type="Proteomes" id="UP000419144">
    <property type="component" value="Unassembled WGS sequence"/>
</dbReference>
<organism evidence="4 5">
    <name type="scientific">Leishmania tarentolae</name>
    <name type="common">Sauroleishmania tarentolae</name>
    <dbReference type="NCBI Taxonomy" id="5689"/>
    <lineage>
        <taxon>Eukaryota</taxon>
        <taxon>Discoba</taxon>
        <taxon>Euglenozoa</taxon>
        <taxon>Kinetoplastea</taxon>
        <taxon>Metakinetoplastina</taxon>
        <taxon>Trypanosomatida</taxon>
        <taxon>Trypanosomatidae</taxon>
        <taxon>Leishmaniinae</taxon>
        <taxon>Leishmania</taxon>
        <taxon>lizard Leishmania</taxon>
    </lineage>
</organism>
<evidence type="ECO:0000313" key="5">
    <source>
        <dbReference type="Proteomes" id="UP000419144"/>
    </source>
</evidence>
<feature type="region of interest" description="Disordered" evidence="3">
    <location>
        <begin position="1"/>
        <end position="92"/>
    </location>
</feature>
<dbReference type="VEuPathDB" id="TriTrypDB:LtaPh_0609600"/>
<dbReference type="OrthoDB" id="674604at2759"/>
<keyword evidence="2" id="KW-0175">Coiled coil</keyword>
<name>A0A640K8R5_LEITA</name>
<evidence type="ECO:0000256" key="1">
    <source>
        <dbReference type="PROSITE-ProRule" id="PRU00221"/>
    </source>
</evidence>
<sequence length="1220" mass="133840">MRSSVSVASASVTPSRRPKRLSAAASASPSRASLSRGASPAKSSSVLYERGRSVSPSTKKKAHLGTSDDAATVPDGSVAASPNAGHANVSAASPSVTGVSLSHFGQDGRRCEPNVYEKTFSFCGQYQHVALSHHTATLWCADTATGAIDLYSCVTGQRVTSLPPLHEELEARRGELSELPPNAPNTKWMSGGAKAAVGASFGSHWRSTSPTLRSRGLVPTRGGRRLSTSSSASAAAHHMVSNSLSVSSLASAGAREPESDACVTALCPTATHMWVGYMNGAVAVYDSLLLKLVTFGRLHTDRIVSLVALCNGQTVSASADGLLMLWDTEQNGFEAVTRVTVLLDVIRDGAGALCAVASIPPATRVCCGFESGVIYNVRIASRPQEQTAPQALRGHHGRVNDMAVVRDVLFTAAEDSTVCVWYCGGGAGTRGVQHLGGDGGGSVPSNFFMTTAHDVGHVRGVSQIGGNIKMLKRIPVRPCVRCFLAEEQTRSVWVAYADGLVERWSANPDDDYGVEEVVETALAASLSVGSSGVRALLSMNVVQTMQWLALSSNGVNKVWYGHRNALEIDLAHSISALAQVVEQDTVDAAAWRERVNLLKQKELERKEKYVCILEQLSEQRVLLRHYDMWKRSVLFFGTQRRRVGAIADTLEQKSRLQLTRRFFNKWGCFYDAQQRHMRAYVLSMALSRATEQTQLQTYFLRWQSYLVHRRVRQKRENSAQVLARMVDASVMGSYFHRWRALATATARRQRGRISAEQLALLANKAQRQVLQRVLRQWVTHHDTQKEFQRQVLAAEAEGVSGDGPPVPETSALSRFAVHYAELQQQRRGRRVLQVWRRWTTWRARQASLAAVAALREQQLLHEVRQRFFLRWRQRVHARHVEENTEKLKVLEVELRRAEAEHGDIFEKLQLQRQVDIVLERQAAEEARLVRIKALLASAEETSAELRARQLQQTVRGSNRAVCGGSDISSLTTSSGVATGASAAVVPADASRRSSVARCPGTDTDLSRSNTSEGLSVAQQHQHQHQQHGVLSAMSRGHMALNAAWYRSMVDQQRLSPIVLSHMPTEEAVHHVMGQLKGNVVNLYTDLALFRQVKDRRRAGTSAVGILLEAFAEVKRLIVTTVRGTSANATSAAAARTGGKATRWPLSMEALDCIPVHHCATVLSAIKTLVVAYDLLQPEDMISVQTTCEEVVVNADWIFLIARACYLRRKPVPPVNNRQLM</sequence>
<comment type="caution">
    <text evidence="4">The sequence shown here is derived from an EMBL/GenBank/DDBJ whole genome shotgun (WGS) entry which is preliminary data.</text>
</comment>
<dbReference type="EMBL" id="BLBS01000007">
    <property type="protein sequence ID" value="GET85960.1"/>
    <property type="molecule type" value="Genomic_DNA"/>
</dbReference>
<evidence type="ECO:0000313" key="4">
    <source>
        <dbReference type="EMBL" id="GET85960.1"/>
    </source>
</evidence>
<proteinExistence type="predicted"/>
<dbReference type="Gene3D" id="2.130.10.10">
    <property type="entry name" value="YVTN repeat-like/Quinoprotein amine dehydrogenase"/>
    <property type="match status" value="1"/>
</dbReference>
<keyword evidence="1" id="KW-0853">WD repeat</keyword>
<dbReference type="InterPro" id="IPR036322">
    <property type="entry name" value="WD40_repeat_dom_sf"/>
</dbReference>
<accession>A0A640K8R5</accession>